<keyword evidence="2" id="KW-1185">Reference proteome</keyword>
<reference evidence="1 2" key="1">
    <citation type="journal article" date="2023" name="Arcadia Sci">
        <title>De novo assembly of a long-read Amblyomma americanum tick genome.</title>
        <authorList>
            <person name="Chou S."/>
            <person name="Poskanzer K.E."/>
            <person name="Rollins M."/>
            <person name="Thuy-Boun P.S."/>
        </authorList>
    </citation>
    <scope>NUCLEOTIDE SEQUENCE [LARGE SCALE GENOMIC DNA]</scope>
    <source>
        <strain evidence="1">F_SG_1</strain>
        <tissue evidence="1">Salivary glands</tissue>
    </source>
</reference>
<dbReference type="AlphaFoldDB" id="A0AAQ4E668"/>
<protein>
    <submittedName>
        <fullName evidence="1">Uncharacterized protein</fullName>
    </submittedName>
</protein>
<organism evidence="1 2">
    <name type="scientific">Amblyomma americanum</name>
    <name type="common">Lone star tick</name>
    <dbReference type="NCBI Taxonomy" id="6943"/>
    <lineage>
        <taxon>Eukaryota</taxon>
        <taxon>Metazoa</taxon>
        <taxon>Ecdysozoa</taxon>
        <taxon>Arthropoda</taxon>
        <taxon>Chelicerata</taxon>
        <taxon>Arachnida</taxon>
        <taxon>Acari</taxon>
        <taxon>Parasitiformes</taxon>
        <taxon>Ixodida</taxon>
        <taxon>Ixodoidea</taxon>
        <taxon>Ixodidae</taxon>
        <taxon>Amblyomminae</taxon>
        <taxon>Amblyomma</taxon>
    </lineage>
</organism>
<proteinExistence type="predicted"/>
<gene>
    <name evidence="1" type="ORF">V5799_013376</name>
</gene>
<evidence type="ECO:0000313" key="2">
    <source>
        <dbReference type="Proteomes" id="UP001321473"/>
    </source>
</evidence>
<dbReference type="EMBL" id="JARKHS020021584">
    <property type="protein sequence ID" value="KAK8770158.1"/>
    <property type="molecule type" value="Genomic_DNA"/>
</dbReference>
<evidence type="ECO:0000313" key="1">
    <source>
        <dbReference type="EMBL" id="KAK8770158.1"/>
    </source>
</evidence>
<dbReference type="Proteomes" id="UP001321473">
    <property type="component" value="Unassembled WGS sequence"/>
</dbReference>
<name>A0AAQ4E668_AMBAM</name>
<sequence length="92" mass="10218">DSIKAVVCICCATCPPPPPCSACLRGLAILPRRFSTADAEASRCLLDRCRLFNLKLTATTRTFTSWIQQKRRRGNFLLVTGTTCRQAKELKS</sequence>
<accession>A0AAQ4E668</accession>
<feature type="non-terminal residue" evidence="1">
    <location>
        <position position="1"/>
    </location>
</feature>
<comment type="caution">
    <text evidence="1">The sequence shown here is derived from an EMBL/GenBank/DDBJ whole genome shotgun (WGS) entry which is preliminary data.</text>
</comment>